<evidence type="ECO:0000313" key="3">
    <source>
        <dbReference type="Proteomes" id="UP000282323"/>
    </source>
</evidence>
<gene>
    <name evidence="2" type="ORF">EA473_04355</name>
</gene>
<organism evidence="2 3">
    <name type="scientific">Natrarchaeobius chitinivorans</name>
    <dbReference type="NCBI Taxonomy" id="1679083"/>
    <lineage>
        <taxon>Archaea</taxon>
        <taxon>Methanobacteriati</taxon>
        <taxon>Methanobacteriota</taxon>
        <taxon>Stenosarchaea group</taxon>
        <taxon>Halobacteria</taxon>
        <taxon>Halobacteriales</taxon>
        <taxon>Natrialbaceae</taxon>
        <taxon>Natrarchaeobius</taxon>
    </lineage>
</organism>
<dbReference type="Proteomes" id="UP000282323">
    <property type="component" value="Unassembled WGS sequence"/>
</dbReference>
<feature type="region of interest" description="Disordered" evidence="1">
    <location>
        <begin position="70"/>
        <end position="103"/>
    </location>
</feature>
<name>A0A3N6M1Y8_NATCH</name>
<dbReference type="Pfam" id="PF26264">
    <property type="entry name" value="Halo_Hfq_like"/>
    <property type="match status" value="1"/>
</dbReference>
<proteinExistence type="predicted"/>
<dbReference type="RefSeq" id="WP_124194424.1">
    <property type="nucleotide sequence ID" value="NZ_REGA01000002.1"/>
</dbReference>
<dbReference type="InterPro" id="IPR058967">
    <property type="entry name" value="Hfq-like"/>
</dbReference>
<evidence type="ECO:0000313" key="2">
    <source>
        <dbReference type="EMBL" id="RQG97343.1"/>
    </source>
</evidence>
<comment type="caution">
    <text evidence="2">The sequence shown here is derived from an EMBL/GenBank/DDBJ whole genome shotgun (WGS) entry which is preliminary data.</text>
</comment>
<keyword evidence="3" id="KW-1185">Reference proteome</keyword>
<dbReference type="AlphaFoldDB" id="A0A3N6M1Y8"/>
<evidence type="ECO:0000256" key="1">
    <source>
        <dbReference type="SAM" id="MobiDB-lite"/>
    </source>
</evidence>
<dbReference type="OrthoDB" id="204633at2157"/>
<accession>A0A3N6M1Y8</accession>
<dbReference type="EMBL" id="REGA01000002">
    <property type="protein sequence ID" value="RQG97343.1"/>
    <property type="molecule type" value="Genomic_DNA"/>
</dbReference>
<sequence>MVPPVFSRESILSDELNPLTEAYRDAVVYDGANADDSLYEGPIIVHANGWIELEGNRLLSPAAIHHIDVYDDDLERRGTRGGTDSRSGDDGTGGRRTNRFSPR</sequence>
<protein>
    <submittedName>
        <fullName evidence="2">Uncharacterized protein</fullName>
    </submittedName>
</protein>
<reference evidence="2 3" key="1">
    <citation type="submission" date="2018-10" db="EMBL/GenBank/DDBJ databases">
        <title>Natrarchaeobius chitinivorans gen. nov., sp. nov., and Natrarchaeobius haloalkaliphilus sp. nov., alkaliphilic, chitin-utilizing haloarchaea from hypersaline alkaline lakes.</title>
        <authorList>
            <person name="Sorokin D.Y."/>
            <person name="Elcheninov A.G."/>
            <person name="Kostrikina N.A."/>
            <person name="Bale N.J."/>
            <person name="Sinninghe Damste J.S."/>
            <person name="Khijniak T.V."/>
            <person name="Kublanov I.V."/>
            <person name="Toshchakov S.V."/>
        </authorList>
    </citation>
    <scope>NUCLEOTIDE SEQUENCE [LARGE SCALE GENOMIC DNA]</scope>
    <source>
        <strain evidence="2 3">AArcht4T</strain>
    </source>
</reference>